<proteinExistence type="predicted"/>
<dbReference type="HOGENOM" id="CLU_1551685_0_0_1"/>
<sequence length="173" mass="18056">MSAFATAVEAALPETGAVPDSFFLGLSCILLLGYTVFRVFGALRLPGAVGVMLAGCLLSPFAGPAIHVVLPSIQEVAFILLLCRAGCETNMADLNTSAVLLATLPLLADLTGIGLWVHFAWGATVPQGLLAGVMLAPLGEGLVLPLMHELRGEGSRPSRPVTEPPRSLLEPFR</sequence>
<keyword evidence="3 6" id="KW-1133">Transmembrane helix</keyword>
<evidence type="ECO:0000259" key="7">
    <source>
        <dbReference type="Pfam" id="PF00999"/>
    </source>
</evidence>
<feature type="transmembrane region" description="Helical" evidence="6">
    <location>
        <begin position="127"/>
        <end position="147"/>
    </location>
</feature>
<evidence type="ECO:0000256" key="2">
    <source>
        <dbReference type="ARBA" id="ARBA00022692"/>
    </source>
</evidence>
<dbReference type="EnsemblProtists" id="EOD10897">
    <property type="protein sequence ID" value="EOD10897"/>
    <property type="gene ID" value="EMIHUDRAFT_358003"/>
</dbReference>
<dbReference type="GO" id="GO:0015297">
    <property type="term" value="F:antiporter activity"/>
    <property type="evidence" value="ECO:0007669"/>
    <property type="project" value="InterPro"/>
</dbReference>
<evidence type="ECO:0000256" key="4">
    <source>
        <dbReference type="ARBA" id="ARBA00023136"/>
    </source>
</evidence>
<protein>
    <recommendedName>
        <fullName evidence="7">Cation/H+ exchanger transmembrane domain-containing protein</fullName>
    </recommendedName>
</protein>
<evidence type="ECO:0000256" key="6">
    <source>
        <dbReference type="SAM" id="Phobius"/>
    </source>
</evidence>
<dbReference type="KEGG" id="ehx:EMIHUDRAFT_365993"/>
<dbReference type="AlphaFoldDB" id="A0A0D3JZW1"/>
<organism evidence="8 9">
    <name type="scientific">Emiliania huxleyi (strain CCMP1516)</name>
    <dbReference type="NCBI Taxonomy" id="280463"/>
    <lineage>
        <taxon>Eukaryota</taxon>
        <taxon>Haptista</taxon>
        <taxon>Haptophyta</taxon>
        <taxon>Prymnesiophyceae</taxon>
        <taxon>Isochrysidales</taxon>
        <taxon>Noelaerhabdaceae</taxon>
        <taxon>Emiliania</taxon>
    </lineage>
</organism>
<keyword evidence="9" id="KW-1185">Reference proteome</keyword>
<dbReference type="GO" id="GO:0016020">
    <property type="term" value="C:membrane"/>
    <property type="evidence" value="ECO:0007669"/>
    <property type="project" value="UniProtKB-SubCell"/>
</dbReference>
<dbReference type="InterPro" id="IPR038770">
    <property type="entry name" value="Na+/solute_symporter_sf"/>
</dbReference>
<dbReference type="RefSeq" id="XP_005781475.1">
    <property type="nucleotide sequence ID" value="XM_005781418.1"/>
</dbReference>
<feature type="transmembrane region" description="Helical" evidence="6">
    <location>
        <begin position="22"/>
        <end position="40"/>
    </location>
</feature>
<dbReference type="Proteomes" id="UP000013827">
    <property type="component" value="Unassembled WGS sequence"/>
</dbReference>
<feature type="transmembrane region" description="Helical" evidence="6">
    <location>
        <begin position="45"/>
        <end position="62"/>
    </location>
</feature>
<name>A0A0D3JZW1_EMIH1</name>
<reference evidence="9" key="1">
    <citation type="journal article" date="2013" name="Nature">
        <title>Pan genome of the phytoplankton Emiliania underpins its global distribution.</title>
        <authorList>
            <person name="Read B.A."/>
            <person name="Kegel J."/>
            <person name="Klute M.J."/>
            <person name="Kuo A."/>
            <person name="Lefebvre S.C."/>
            <person name="Maumus F."/>
            <person name="Mayer C."/>
            <person name="Miller J."/>
            <person name="Monier A."/>
            <person name="Salamov A."/>
            <person name="Young J."/>
            <person name="Aguilar M."/>
            <person name="Claverie J.M."/>
            <person name="Frickenhaus S."/>
            <person name="Gonzalez K."/>
            <person name="Herman E.K."/>
            <person name="Lin Y.C."/>
            <person name="Napier J."/>
            <person name="Ogata H."/>
            <person name="Sarno A.F."/>
            <person name="Shmutz J."/>
            <person name="Schroeder D."/>
            <person name="de Vargas C."/>
            <person name="Verret F."/>
            <person name="von Dassow P."/>
            <person name="Valentin K."/>
            <person name="Van de Peer Y."/>
            <person name="Wheeler G."/>
            <person name="Dacks J.B."/>
            <person name="Delwiche C.F."/>
            <person name="Dyhrman S.T."/>
            <person name="Glockner G."/>
            <person name="John U."/>
            <person name="Richards T."/>
            <person name="Worden A.Z."/>
            <person name="Zhang X."/>
            <person name="Grigoriev I.V."/>
            <person name="Allen A.E."/>
            <person name="Bidle K."/>
            <person name="Borodovsky M."/>
            <person name="Bowler C."/>
            <person name="Brownlee C."/>
            <person name="Cock J.M."/>
            <person name="Elias M."/>
            <person name="Gladyshev V.N."/>
            <person name="Groth M."/>
            <person name="Guda C."/>
            <person name="Hadaegh A."/>
            <person name="Iglesias-Rodriguez M.D."/>
            <person name="Jenkins J."/>
            <person name="Jones B.M."/>
            <person name="Lawson T."/>
            <person name="Leese F."/>
            <person name="Lindquist E."/>
            <person name="Lobanov A."/>
            <person name="Lomsadze A."/>
            <person name="Malik S.B."/>
            <person name="Marsh M.E."/>
            <person name="Mackinder L."/>
            <person name="Mock T."/>
            <person name="Mueller-Roeber B."/>
            <person name="Pagarete A."/>
            <person name="Parker M."/>
            <person name="Probert I."/>
            <person name="Quesneville H."/>
            <person name="Raines C."/>
            <person name="Rensing S.A."/>
            <person name="Riano-Pachon D.M."/>
            <person name="Richier S."/>
            <person name="Rokitta S."/>
            <person name="Shiraiwa Y."/>
            <person name="Soanes D.M."/>
            <person name="van der Giezen M."/>
            <person name="Wahlund T.M."/>
            <person name="Williams B."/>
            <person name="Wilson W."/>
            <person name="Wolfe G."/>
            <person name="Wurch L.L."/>
        </authorList>
    </citation>
    <scope>NUCLEOTIDE SEQUENCE</scope>
</reference>
<dbReference type="KEGG" id="ehx:EMIHUDRAFT_358003"/>
<dbReference type="Gene3D" id="1.20.1530.20">
    <property type="match status" value="1"/>
</dbReference>
<comment type="subcellular location">
    <subcellularLocation>
        <location evidence="1">Membrane</location>
        <topology evidence="1">Multi-pass membrane protein</topology>
    </subcellularLocation>
</comment>
<keyword evidence="2 6" id="KW-0812">Transmembrane</keyword>
<dbReference type="InterPro" id="IPR006153">
    <property type="entry name" value="Cation/H_exchanger_TM"/>
</dbReference>
<feature type="domain" description="Cation/H+ exchanger transmembrane" evidence="7">
    <location>
        <begin position="30"/>
        <end position="152"/>
    </location>
</feature>
<dbReference type="EnsemblProtists" id="EOD29046">
    <property type="protein sequence ID" value="EOD29046"/>
    <property type="gene ID" value="EMIHUDRAFT_365993"/>
</dbReference>
<feature type="transmembrane region" description="Helical" evidence="6">
    <location>
        <begin position="99"/>
        <end position="121"/>
    </location>
</feature>
<dbReference type="PaxDb" id="2903-EOD10897"/>
<reference evidence="8" key="2">
    <citation type="submission" date="2024-10" db="UniProtKB">
        <authorList>
            <consortium name="EnsemblProtists"/>
        </authorList>
    </citation>
    <scope>IDENTIFICATION</scope>
</reference>
<dbReference type="Pfam" id="PF00999">
    <property type="entry name" value="Na_H_Exchanger"/>
    <property type="match status" value="1"/>
</dbReference>
<accession>A0A0D3JZW1</accession>
<evidence type="ECO:0000256" key="3">
    <source>
        <dbReference type="ARBA" id="ARBA00022989"/>
    </source>
</evidence>
<dbReference type="GO" id="GO:1902600">
    <property type="term" value="P:proton transmembrane transport"/>
    <property type="evidence" value="ECO:0007669"/>
    <property type="project" value="InterPro"/>
</dbReference>
<evidence type="ECO:0000256" key="1">
    <source>
        <dbReference type="ARBA" id="ARBA00004141"/>
    </source>
</evidence>
<evidence type="ECO:0000313" key="9">
    <source>
        <dbReference type="Proteomes" id="UP000013827"/>
    </source>
</evidence>
<dbReference type="GeneID" id="17257018"/>
<evidence type="ECO:0000256" key="5">
    <source>
        <dbReference type="SAM" id="MobiDB-lite"/>
    </source>
</evidence>
<dbReference type="GeneID" id="17274592"/>
<dbReference type="RefSeq" id="XP_005763326.1">
    <property type="nucleotide sequence ID" value="XM_005763269.1"/>
</dbReference>
<feature type="region of interest" description="Disordered" evidence="5">
    <location>
        <begin position="152"/>
        <end position="173"/>
    </location>
</feature>
<evidence type="ECO:0000313" key="8">
    <source>
        <dbReference type="EnsemblProtists" id="EOD29046"/>
    </source>
</evidence>
<keyword evidence="4 6" id="KW-0472">Membrane</keyword>